<evidence type="ECO:0000313" key="3">
    <source>
        <dbReference type="EMBL" id="TNC04158.1"/>
    </source>
</evidence>
<proteinExistence type="predicted"/>
<dbReference type="InterPro" id="IPR013783">
    <property type="entry name" value="Ig-like_fold"/>
</dbReference>
<dbReference type="AlphaFoldDB" id="A0A5C4L5J8"/>
<evidence type="ECO:0000256" key="1">
    <source>
        <dbReference type="SAM" id="MobiDB-lite"/>
    </source>
</evidence>
<reference evidence="3 4" key="1">
    <citation type="submission" date="2019-06" db="EMBL/GenBank/DDBJ databases">
        <title>Genome of Methylobacterium sp. 17Sr1-39.</title>
        <authorList>
            <person name="Seo T."/>
        </authorList>
    </citation>
    <scope>NUCLEOTIDE SEQUENCE [LARGE SCALE GENOMIC DNA]</scope>
    <source>
        <strain evidence="3 4">17Sr1-39</strain>
    </source>
</reference>
<dbReference type="Pfam" id="PF19077">
    <property type="entry name" value="Big_13"/>
    <property type="match status" value="3"/>
</dbReference>
<dbReference type="InterPro" id="IPR044016">
    <property type="entry name" value="Big_13"/>
</dbReference>
<organism evidence="3 4">
    <name type="scientific">Methylobacterium terricola</name>
    <dbReference type="NCBI Taxonomy" id="2583531"/>
    <lineage>
        <taxon>Bacteria</taxon>
        <taxon>Pseudomonadati</taxon>
        <taxon>Pseudomonadota</taxon>
        <taxon>Alphaproteobacteria</taxon>
        <taxon>Hyphomicrobiales</taxon>
        <taxon>Methylobacteriaceae</taxon>
        <taxon>Methylobacterium</taxon>
    </lineage>
</organism>
<evidence type="ECO:0000313" key="4">
    <source>
        <dbReference type="Proteomes" id="UP000305267"/>
    </source>
</evidence>
<feature type="non-terminal residue" evidence="3">
    <location>
        <position position="1"/>
    </location>
</feature>
<accession>A0A5C4L5J8</accession>
<dbReference type="Proteomes" id="UP000305267">
    <property type="component" value="Unassembled WGS sequence"/>
</dbReference>
<dbReference type="RefSeq" id="WP_171070486.1">
    <property type="nucleotide sequence ID" value="NZ_VDDA01000091.1"/>
</dbReference>
<protein>
    <recommendedName>
        <fullName evidence="2">Bacterial Ig-like domain-containing protein</fullName>
    </recommendedName>
</protein>
<gene>
    <name evidence="3" type="ORF">FF100_36740</name>
</gene>
<feature type="non-terminal residue" evidence="3">
    <location>
        <position position="629"/>
    </location>
</feature>
<sequence>PATPLGDGSYALTATATDAAGNVSGASAPVTVAIDTAAPALATVTGPTGPTNDTTPAVTGTGEAGSTVTLLNGTTPIGTAVVGADGTFAVSPTSPLAAGIYDLAVQLTDAAGNVGAATAPVSVVVDTQIDAAPAVAFTVAPPQDGILNALEARATAFTVTGLDAATTAAATFSDGTAAVTVTVGADGSYVADLGALDGTVTASLLLTDAAGNTATLAGPTVTLDTAAPTGTIVADTAGGAAVASFTYGVSFSEAVTNVSLDDLVLTGTNGAAGTVTGIVGTGSAYTVTVAGVTGTGTLTLALAAGSDIADAAGNRATLAAGSRDVTGVAPVLPVITAFADDTGVPSDGLTRDATPTVTGIGAAGAGVTLTAAGAGGTVTATGVVAADGTWSLALPSLADGAYSLTASLSDAAGQPIGTSAPFALTIDTTVDAGAPATLTVDPTADGVIDAAEAAAVGFTVAGLDPGTRGSVAFSDGIRQTSVAVAADGTYTADLSGFSGGVTTTLSLSDAAGNAATVAGGTLTLQVGRPGAPVITGLSEDTGTPGDGLTGDTTPTLSGRADPGTTIRVSAGTPSGPVTVETQADAAGAWSATLPALADGSYAATALAIDAAGNASLASTPFTFGIDATA</sequence>
<dbReference type="Gene3D" id="2.60.40.10">
    <property type="entry name" value="Immunoglobulins"/>
    <property type="match status" value="5"/>
</dbReference>
<name>A0A5C4L5J8_9HYPH</name>
<feature type="domain" description="Bacterial Ig-like" evidence="2">
    <location>
        <begin position="537"/>
        <end position="626"/>
    </location>
</feature>
<comment type="caution">
    <text evidence="3">The sequence shown here is derived from an EMBL/GenBank/DDBJ whole genome shotgun (WGS) entry which is preliminary data.</text>
</comment>
<feature type="domain" description="Bacterial Ig-like" evidence="2">
    <location>
        <begin position="336"/>
        <end position="428"/>
    </location>
</feature>
<keyword evidence="4" id="KW-1185">Reference proteome</keyword>
<feature type="domain" description="Bacterial Ig-like" evidence="2">
    <location>
        <begin position="51"/>
        <end position="127"/>
    </location>
</feature>
<dbReference type="EMBL" id="VDDA01000091">
    <property type="protein sequence ID" value="TNC04158.1"/>
    <property type="molecule type" value="Genomic_DNA"/>
</dbReference>
<dbReference type="NCBIfam" id="NF033510">
    <property type="entry name" value="Ca_tandemer"/>
    <property type="match status" value="3"/>
</dbReference>
<feature type="region of interest" description="Disordered" evidence="1">
    <location>
        <begin position="537"/>
        <end position="562"/>
    </location>
</feature>
<evidence type="ECO:0000259" key="2">
    <source>
        <dbReference type="Pfam" id="PF19077"/>
    </source>
</evidence>